<evidence type="ECO:0000313" key="11">
    <source>
        <dbReference type="EMBL" id="PJC93513.1"/>
    </source>
</evidence>
<dbReference type="PANTHER" id="PTHR30352:SF14">
    <property type="entry name" value="PYRUVATE FORMATE-LYASE 3-ACTIVATING ENZYME-RELATED"/>
    <property type="match status" value="1"/>
</dbReference>
<keyword evidence="8" id="KW-0411">Iron-sulfur</keyword>
<comment type="caution">
    <text evidence="11">The sequence shown here is derived from an EMBL/GenBank/DDBJ whole genome shotgun (WGS) entry which is preliminary data.</text>
</comment>
<dbReference type="SFLD" id="SFLDG01118">
    <property type="entry name" value="activating_enzymes__group_2"/>
    <property type="match status" value="1"/>
</dbReference>
<dbReference type="GO" id="GO:0016491">
    <property type="term" value="F:oxidoreductase activity"/>
    <property type="evidence" value="ECO:0007669"/>
    <property type="project" value="UniProtKB-KW"/>
</dbReference>
<dbReference type="PIRSF" id="PIRSF000371">
    <property type="entry name" value="PFL_act_enz"/>
    <property type="match status" value="1"/>
</dbReference>
<keyword evidence="5" id="KW-0479">Metal-binding</keyword>
<evidence type="ECO:0000259" key="9">
    <source>
        <dbReference type="PROSITE" id="PS51379"/>
    </source>
</evidence>
<dbReference type="EMBL" id="PGCP01000013">
    <property type="protein sequence ID" value="PJC93513.1"/>
    <property type="molecule type" value="Genomic_DNA"/>
</dbReference>
<feature type="domain" description="4Fe-4S ferredoxin-type" evidence="9">
    <location>
        <begin position="42"/>
        <end position="71"/>
    </location>
</feature>
<protein>
    <submittedName>
        <fullName evidence="11">Glycyl-radical enzyme activating protein</fullName>
    </submittedName>
</protein>
<dbReference type="PROSITE" id="PS01087">
    <property type="entry name" value="RADICAL_ACTIVATING"/>
    <property type="match status" value="1"/>
</dbReference>
<dbReference type="OrthoDB" id="9782387at2"/>
<proteinExistence type="inferred from homology"/>
<organism evidence="11 12">
    <name type="scientific">Aeromonas lusitana</name>
    <dbReference type="NCBI Taxonomy" id="931529"/>
    <lineage>
        <taxon>Bacteria</taxon>
        <taxon>Pseudomonadati</taxon>
        <taxon>Pseudomonadota</taxon>
        <taxon>Gammaproteobacteria</taxon>
        <taxon>Aeromonadales</taxon>
        <taxon>Aeromonadaceae</taxon>
        <taxon>Aeromonas</taxon>
    </lineage>
</organism>
<dbReference type="CDD" id="cd01335">
    <property type="entry name" value="Radical_SAM"/>
    <property type="match status" value="1"/>
</dbReference>
<dbReference type="NCBIfam" id="TIGR02494">
    <property type="entry name" value="PFLE_PFLC"/>
    <property type="match status" value="1"/>
</dbReference>
<keyword evidence="6" id="KW-0560">Oxidoreductase</keyword>
<name>A0A2M8HAD3_9GAMM</name>
<keyword evidence="12" id="KW-1185">Reference proteome</keyword>
<accession>A0A2M8HAD3</accession>
<keyword evidence="3" id="KW-0004">4Fe-4S</keyword>
<dbReference type="SFLD" id="SFLDS00029">
    <property type="entry name" value="Radical_SAM"/>
    <property type="match status" value="1"/>
</dbReference>
<dbReference type="PROSITE" id="PS51918">
    <property type="entry name" value="RADICAL_SAM"/>
    <property type="match status" value="1"/>
</dbReference>
<gene>
    <name evidence="11" type="ORF">CUC44_09800</name>
</gene>
<dbReference type="GO" id="GO:0046872">
    <property type="term" value="F:metal ion binding"/>
    <property type="evidence" value="ECO:0007669"/>
    <property type="project" value="UniProtKB-KW"/>
</dbReference>
<dbReference type="Proteomes" id="UP000232060">
    <property type="component" value="Unassembled WGS sequence"/>
</dbReference>
<dbReference type="RefSeq" id="WP_100859772.1">
    <property type="nucleotide sequence ID" value="NZ_PGCP01000013.1"/>
</dbReference>
<keyword evidence="7" id="KW-0408">Iron</keyword>
<reference evidence="11 12" key="1">
    <citation type="submission" date="2017-11" db="EMBL/GenBank/DDBJ databases">
        <title>Draft genome sequence of environmental isolate Aeromonas lusitania sp. nov. MDC 2473.</title>
        <authorList>
            <person name="Colston S.M."/>
            <person name="Navarro A."/>
            <person name="Martinez-Murcia A.J."/>
            <person name="Graf J."/>
        </authorList>
    </citation>
    <scope>NUCLEOTIDE SEQUENCE [LARGE SCALE GENOMIC DNA]</scope>
    <source>
        <strain evidence="11 12">MDC 2473</strain>
    </source>
</reference>
<dbReference type="PANTHER" id="PTHR30352">
    <property type="entry name" value="PYRUVATE FORMATE-LYASE-ACTIVATING ENZYME"/>
    <property type="match status" value="1"/>
</dbReference>
<evidence type="ECO:0000256" key="2">
    <source>
        <dbReference type="ARBA" id="ARBA00009777"/>
    </source>
</evidence>
<dbReference type="SUPFAM" id="SSF102114">
    <property type="entry name" value="Radical SAM enzymes"/>
    <property type="match status" value="1"/>
</dbReference>
<dbReference type="Pfam" id="PF04055">
    <property type="entry name" value="Radical_SAM"/>
    <property type="match status" value="1"/>
</dbReference>
<dbReference type="InterPro" id="IPR034457">
    <property type="entry name" value="Organic_radical-activating"/>
</dbReference>
<dbReference type="InterPro" id="IPR017896">
    <property type="entry name" value="4Fe4S_Fe-S-bd"/>
</dbReference>
<evidence type="ECO:0000256" key="4">
    <source>
        <dbReference type="ARBA" id="ARBA00022691"/>
    </source>
</evidence>
<evidence type="ECO:0000256" key="6">
    <source>
        <dbReference type="ARBA" id="ARBA00023002"/>
    </source>
</evidence>
<evidence type="ECO:0000259" key="10">
    <source>
        <dbReference type="PROSITE" id="PS51918"/>
    </source>
</evidence>
<dbReference type="InterPro" id="IPR012839">
    <property type="entry name" value="Organic_radical_activase"/>
</dbReference>
<evidence type="ECO:0000256" key="7">
    <source>
        <dbReference type="ARBA" id="ARBA00023004"/>
    </source>
</evidence>
<dbReference type="PROSITE" id="PS51379">
    <property type="entry name" value="4FE4S_FER_2"/>
    <property type="match status" value="1"/>
</dbReference>
<dbReference type="InterPro" id="IPR007197">
    <property type="entry name" value="rSAM"/>
</dbReference>
<dbReference type="InterPro" id="IPR013785">
    <property type="entry name" value="Aldolase_TIM"/>
</dbReference>
<feature type="domain" description="Radical SAM core" evidence="10">
    <location>
        <begin position="11"/>
        <end position="291"/>
    </location>
</feature>
<comment type="similarity">
    <text evidence="2">Belongs to the organic radical-activating enzymes family.</text>
</comment>
<evidence type="ECO:0000256" key="5">
    <source>
        <dbReference type="ARBA" id="ARBA00022723"/>
    </source>
</evidence>
<evidence type="ECO:0000256" key="3">
    <source>
        <dbReference type="ARBA" id="ARBA00022485"/>
    </source>
</evidence>
<dbReference type="SUPFAM" id="SSF54862">
    <property type="entry name" value="4Fe-4S ferredoxins"/>
    <property type="match status" value="1"/>
</dbReference>
<dbReference type="InterPro" id="IPR001989">
    <property type="entry name" value="Radical_activat_CS"/>
</dbReference>
<comment type="cofactor">
    <cofactor evidence="1">
        <name>[4Fe-4S] cluster</name>
        <dbReference type="ChEBI" id="CHEBI:49883"/>
    </cofactor>
</comment>
<dbReference type="GO" id="GO:0051539">
    <property type="term" value="F:4 iron, 4 sulfur cluster binding"/>
    <property type="evidence" value="ECO:0007669"/>
    <property type="project" value="UniProtKB-KW"/>
</dbReference>
<dbReference type="InterPro" id="IPR058240">
    <property type="entry name" value="rSAM_sf"/>
</dbReference>
<dbReference type="SFLD" id="SFLDG01066">
    <property type="entry name" value="organic_radical-activating_enz"/>
    <property type="match status" value="1"/>
</dbReference>
<evidence type="ECO:0000256" key="1">
    <source>
        <dbReference type="ARBA" id="ARBA00001966"/>
    </source>
</evidence>
<evidence type="ECO:0000313" key="12">
    <source>
        <dbReference type="Proteomes" id="UP000232060"/>
    </source>
</evidence>
<dbReference type="Gene3D" id="3.20.20.70">
    <property type="entry name" value="Aldolase class I"/>
    <property type="match status" value="1"/>
</dbReference>
<dbReference type="AlphaFoldDB" id="A0A2M8HAD3"/>
<dbReference type="InterPro" id="IPR040074">
    <property type="entry name" value="BssD/PflA/YjjW"/>
</dbReference>
<sequence length="299" mass="33308">MIFDLQRYSTHDGPGIRTLVFLKGCSLACRWCQNPESRSPKPELLFDPRLCLPGCELCQHACPDAIQRQDDALRIDRTRLTRGDLQSLRELCPSEALTVCGQERTLDELMSDILRDRAFFERSGGGVTLSGGEPFMQPELAATLLARCKAEGLHTAVESCLHVPWQQIAPSLPHLDLVLADLKHVDEQRFFDWTRGKADRVLANLKRLAEQGIPLQIRVPLIPGFNADKDSIKAIIEAAAGLTGVEEIHFLPYHTLGMGKYALLGLPYEAPERPLDDLDLLNFAHAYAQRQGLPPVTRG</sequence>
<evidence type="ECO:0000256" key="8">
    <source>
        <dbReference type="ARBA" id="ARBA00023014"/>
    </source>
</evidence>
<keyword evidence="4" id="KW-0949">S-adenosyl-L-methionine</keyword>